<protein>
    <submittedName>
        <fullName evidence="1">Uncharacterized protein</fullName>
    </submittedName>
</protein>
<name>A0A2U1K0V1_9BACI</name>
<gene>
    <name evidence="1" type="ORF">DCC39_10405</name>
</gene>
<accession>A0A2U1K0V1</accession>
<sequence>MKISKQLLLKKIDKAKENYSELDNVAYSNVLHKVIDLLDNSNPTEWVAIGETIMMEGAYQMIAQTEGRKIPYDTTNIGINREDKLFTAKNTPSVS</sequence>
<organism evidence="1 2">
    <name type="scientific">Pueribacillus theae</name>
    <dbReference type="NCBI Taxonomy" id="2171751"/>
    <lineage>
        <taxon>Bacteria</taxon>
        <taxon>Bacillati</taxon>
        <taxon>Bacillota</taxon>
        <taxon>Bacilli</taxon>
        <taxon>Bacillales</taxon>
        <taxon>Bacillaceae</taxon>
        <taxon>Pueribacillus</taxon>
    </lineage>
</organism>
<proteinExistence type="predicted"/>
<comment type="caution">
    <text evidence="1">The sequence shown here is derived from an EMBL/GenBank/DDBJ whole genome shotgun (WGS) entry which is preliminary data.</text>
</comment>
<evidence type="ECO:0000313" key="1">
    <source>
        <dbReference type="EMBL" id="PWA11101.1"/>
    </source>
</evidence>
<keyword evidence="2" id="KW-1185">Reference proteome</keyword>
<dbReference type="Proteomes" id="UP000245998">
    <property type="component" value="Unassembled WGS sequence"/>
</dbReference>
<dbReference type="RefSeq" id="WP_116554833.1">
    <property type="nucleotide sequence ID" value="NZ_QCZG01000019.1"/>
</dbReference>
<dbReference type="AlphaFoldDB" id="A0A2U1K0V1"/>
<dbReference type="EMBL" id="QCZG01000019">
    <property type="protein sequence ID" value="PWA11101.1"/>
    <property type="molecule type" value="Genomic_DNA"/>
</dbReference>
<reference evidence="1 2" key="1">
    <citation type="submission" date="2018-04" db="EMBL/GenBank/DDBJ databases">
        <title>Camelliibacillus theae gen. nov., sp. nov., isolated from Pu'er tea.</title>
        <authorList>
            <person name="Niu L."/>
        </authorList>
    </citation>
    <scope>NUCLEOTIDE SEQUENCE [LARGE SCALE GENOMIC DNA]</scope>
    <source>
        <strain evidence="1 2">T8</strain>
    </source>
</reference>
<evidence type="ECO:0000313" key="2">
    <source>
        <dbReference type="Proteomes" id="UP000245998"/>
    </source>
</evidence>